<comment type="caution">
    <text evidence="19">The sequence shown here is derived from an EMBL/GenBank/DDBJ whole genome shotgun (WGS) entry which is preliminary data.</text>
</comment>
<evidence type="ECO:0000256" key="12">
    <source>
        <dbReference type="ARBA" id="ARBA00023163"/>
    </source>
</evidence>
<dbReference type="Gene3D" id="3.30.160.60">
    <property type="entry name" value="Classic Zinc Finger"/>
    <property type="match status" value="2"/>
</dbReference>
<keyword evidence="13" id="KW-0539">Nucleus</keyword>
<dbReference type="PANTHER" id="PTHR23110">
    <property type="entry name" value="BTB DOMAIN TRANSCRIPTION FACTOR"/>
    <property type="match status" value="1"/>
</dbReference>
<evidence type="ECO:0000256" key="7">
    <source>
        <dbReference type="ARBA" id="ARBA00022782"/>
    </source>
</evidence>
<feature type="region of interest" description="Disordered" evidence="16">
    <location>
        <begin position="498"/>
        <end position="517"/>
    </location>
</feature>
<evidence type="ECO:0000256" key="2">
    <source>
        <dbReference type="ARBA" id="ARBA00006991"/>
    </source>
</evidence>
<comment type="function">
    <text evidence="14">Putative transcription factor required for axon growth and guidance in the central and peripheral nervous systems. Repels CNS axons away from the midline by promoting the expression of the midline repellent sli and its receptor robo.</text>
</comment>
<evidence type="ECO:0000259" key="18">
    <source>
        <dbReference type="PROSITE" id="PS50157"/>
    </source>
</evidence>
<keyword evidence="20" id="KW-1185">Reference proteome</keyword>
<dbReference type="PROSITE" id="PS00028">
    <property type="entry name" value="ZINC_FINGER_C2H2_1"/>
    <property type="match status" value="3"/>
</dbReference>
<dbReference type="OrthoDB" id="10261408at2759"/>
<feature type="region of interest" description="Disordered" evidence="16">
    <location>
        <begin position="134"/>
        <end position="276"/>
    </location>
</feature>
<keyword evidence="10" id="KW-0805">Transcription regulation</keyword>
<dbReference type="InterPro" id="IPR011333">
    <property type="entry name" value="SKP1/BTB/POZ_sf"/>
</dbReference>
<feature type="domain" description="BTB" evidence="17">
    <location>
        <begin position="31"/>
        <end position="96"/>
    </location>
</feature>
<feature type="compositionally biased region" description="Low complexity" evidence="16">
    <location>
        <begin position="214"/>
        <end position="228"/>
    </location>
</feature>
<dbReference type="GO" id="GO:0003006">
    <property type="term" value="P:developmental process involved in reproduction"/>
    <property type="evidence" value="ECO:0007669"/>
    <property type="project" value="UniProtKB-ARBA"/>
</dbReference>
<feature type="compositionally biased region" description="Basic and acidic residues" evidence="16">
    <location>
        <begin position="170"/>
        <end position="192"/>
    </location>
</feature>
<organism evidence="19 20">
    <name type="scientific">Cryptotermes secundus</name>
    <dbReference type="NCBI Taxonomy" id="105785"/>
    <lineage>
        <taxon>Eukaryota</taxon>
        <taxon>Metazoa</taxon>
        <taxon>Ecdysozoa</taxon>
        <taxon>Arthropoda</taxon>
        <taxon>Hexapoda</taxon>
        <taxon>Insecta</taxon>
        <taxon>Pterygota</taxon>
        <taxon>Neoptera</taxon>
        <taxon>Polyneoptera</taxon>
        <taxon>Dictyoptera</taxon>
        <taxon>Blattodea</taxon>
        <taxon>Blattoidea</taxon>
        <taxon>Termitoidae</taxon>
        <taxon>Kalotermitidae</taxon>
        <taxon>Cryptotermitinae</taxon>
        <taxon>Cryptotermes</taxon>
    </lineage>
</organism>
<dbReference type="SMART" id="SM00225">
    <property type="entry name" value="BTB"/>
    <property type="match status" value="1"/>
</dbReference>
<dbReference type="SMART" id="SM00355">
    <property type="entry name" value="ZnF_C2H2"/>
    <property type="match status" value="3"/>
</dbReference>
<dbReference type="CDD" id="cd18315">
    <property type="entry name" value="BTB_POZ_BAB-like"/>
    <property type="match status" value="1"/>
</dbReference>
<dbReference type="EMBL" id="NEVH01018411">
    <property type="protein sequence ID" value="PNF23330.1"/>
    <property type="molecule type" value="Genomic_DNA"/>
</dbReference>
<evidence type="ECO:0000256" key="6">
    <source>
        <dbReference type="ARBA" id="ARBA00022771"/>
    </source>
</evidence>
<comment type="similarity">
    <text evidence="2">Belongs to the krueppel C2H2-type zinc-finger protein family.</text>
</comment>
<evidence type="ECO:0000256" key="13">
    <source>
        <dbReference type="ARBA" id="ARBA00023242"/>
    </source>
</evidence>
<dbReference type="AlphaFoldDB" id="A0A2J7Q431"/>
<dbReference type="Gene3D" id="3.30.710.10">
    <property type="entry name" value="Potassium Channel Kv1.1, Chain A"/>
    <property type="match status" value="1"/>
</dbReference>
<accession>A0A2J7Q431</accession>
<dbReference type="FunFam" id="3.30.160.60:FF:000624">
    <property type="entry name" value="zinc finger protein 697"/>
    <property type="match status" value="1"/>
</dbReference>
<dbReference type="PROSITE" id="PS50157">
    <property type="entry name" value="ZINC_FINGER_C2H2_2"/>
    <property type="match status" value="3"/>
</dbReference>
<protein>
    <recommendedName>
        <fullName evidence="21">Protein bric-a-brac 2</fullName>
    </recommendedName>
</protein>
<evidence type="ECO:0000259" key="17">
    <source>
        <dbReference type="PROSITE" id="PS50097"/>
    </source>
</evidence>
<dbReference type="InterPro" id="IPR013087">
    <property type="entry name" value="Znf_C2H2_type"/>
</dbReference>
<dbReference type="InterPro" id="IPR051095">
    <property type="entry name" value="Dros_DevTransReg"/>
</dbReference>
<feature type="domain" description="C2H2-type" evidence="18">
    <location>
        <begin position="385"/>
        <end position="412"/>
    </location>
</feature>
<keyword evidence="8" id="KW-0862">Zinc</keyword>
<dbReference type="PANTHER" id="PTHR23110:SF111">
    <property type="entry name" value="LONGITUDINALS LACKING PROTEIN, ISOFORMS F_I_K_T"/>
    <property type="match status" value="1"/>
</dbReference>
<evidence type="ECO:0000313" key="20">
    <source>
        <dbReference type="Proteomes" id="UP000235965"/>
    </source>
</evidence>
<dbReference type="FunFam" id="3.30.160.60:FF:000608">
    <property type="entry name" value="zinc finger protein 286A isoform X1"/>
    <property type="match status" value="1"/>
</dbReference>
<evidence type="ECO:0000313" key="19">
    <source>
        <dbReference type="EMBL" id="PNF23330.1"/>
    </source>
</evidence>
<gene>
    <name evidence="19" type="ORF">B7P43_G15828</name>
</gene>
<dbReference type="SUPFAM" id="SSF57667">
    <property type="entry name" value="beta-beta-alpha zinc fingers"/>
    <property type="match status" value="1"/>
</dbReference>
<evidence type="ECO:0000256" key="10">
    <source>
        <dbReference type="ARBA" id="ARBA00023015"/>
    </source>
</evidence>
<evidence type="ECO:0000256" key="1">
    <source>
        <dbReference type="ARBA" id="ARBA00004123"/>
    </source>
</evidence>
<dbReference type="InterPro" id="IPR036236">
    <property type="entry name" value="Znf_C2H2_sf"/>
</dbReference>
<keyword evidence="12" id="KW-0804">Transcription</keyword>
<keyword evidence="5" id="KW-0677">Repeat</keyword>
<dbReference type="STRING" id="105785.A0A2J7Q431"/>
<dbReference type="GO" id="GO:0003677">
    <property type="term" value="F:DNA binding"/>
    <property type="evidence" value="ECO:0007669"/>
    <property type="project" value="UniProtKB-KW"/>
</dbReference>
<comment type="subcellular location">
    <subcellularLocation>
        <location evidence="1">Nucleus</location>
    </subcellularLocation>
</comment>
<evidence type="ECO:0000256" key="15">
    <source>
        <dbReference type="PROSITE-ProRule" id="PRU00042"/>
    </source>
</evidence>
<feature type="compositionally biased region" description="Low complexity" evidence="16">
    <location>
        <begin position="195"/>
        <end position="205"/>
    </location>
</feature>
<evidence type="ECO:0000256" key="16">
    <source>
        <dbReference type="SAM" id="MobiDB-lite"/>
    </source>
</evidence>
<dbReference type="InterPro" id="IPR000210">
    <property type="entry name" value="BTB/POZ_dom"/>
</dbReference>
<dbReference type="InParanoid" id="A0A2J7Q431"/>
<dbReference type="PROSITE" id="PS50097">
    <property type="entry name" value="BTB"/>
    <property type="match status" value="1"/>
</dbReference>
<keyword evidence="6 15" id="KW-0863">Zinc-finger</keyword>
<name>A0A2J7Q431_9NEOP</name>
<evidence type="ECO:0000256" key="14">
    <source>
        <dbReference type="ARBA" id="ARBA00037382"/>
    </source>
</evidence>
<evidence type="ECO:0000256" key="3">
    <source>
        <dbReference type="ARBA" id="ARBA00022473"/>
    </source>
</evidence>
<sequence length="589" mass="65772">MADNAFHLKWNNHLQNMYSQLETLYSHQSLVDVSISCTDGILKAHRIVLSACSPYFESIFRDNYCKHPVIILKGVTSREMQALLKFMYKGSVEVLDADIQSFMYTANELKIRGLADELLKETIRLVAEKGGAEEHADKKDCMDVENSGHGDRSTVDGVKSTDLRTAGITEDQKEECNKSVPHEQCESVKKNVDQSSESQSTGISSKKQETHAVTEPSLEPSSPETTSLKVVPPPVAMPYARETRFKGRKRVSVGFRPSNRIKSTEKRESGNKSLSSENNVKKMRGITKDVSLSEVQKTGKRPGIPLENGKQTERESTVKNFKRDTNPEVITPDSIEIKEEVQEMDMFCISALAERNASPDPDDAEDDGGDNTEAYDIKEEWNTDTVCAFCCLDCHTSTDLKKHLRAHTGEKPHECDLCELAFARASHLARHRRVHTGERPFTCSGCGRTFSRQDKLKQHARRHHAAEPAKVLRMEKPRRPRGRPPKMVVVPRNSTVDRRNISDFTPGPTDTSNASLPFGDTSYLSSLSLGQQRYNDLTISPIIDPGPSSSRSVGTSHNMAEDLLQSVRQLGECTIQAFPGQAPLRTRVE</sequence>
<feature type="domain" description="C2H2-type" evidence="18">
    <location>
        <begin position="413"/>
        <end position="440"/>
    </location>
</feature>
<keyword evidence="7" id="KW-0221">Differentiation</keyword>
<evidence type="ECO:0000256" key="4">
    <source>
        <dbReference type="ARBA" id="ARBA00022723"/>
    </source>
</evidence>
<evidence type="ECO:0000256" key="8">
    <source>
        <dbReference type="ARBA" id="ARBA00022833"/>
    </source>
</evidence>
<dbReference type="Pfam" id="PF00651">
    <property type="entry name" value="BTB"/>
    <property type="match status" value="1"/>
</dbReference>
<dbReference type="SUPFAM" id="SSF54695">
    <property type="entry name" value="POZ domain"/>
    <property type="match status" value="1"/>
</dbReference>
<keyword evidence="4" id="KW-0479">Metal-binding</keyword>
<dbReference type="GO" id="GO:0006357">
    <property type="term" value="P:regulation of transcription by RNA polymerase II"/>
    <property type="evidence" value="ECO:0007669"/>
    <property type="project" value="TreeGrafter"/>
</dbReference>
<dbReference type="GO" id="GO:0005634">
    <property type="term" value="C:nucleus"/>
    <property type="evidence" value="ECO:0007669"/>
    <property type="project" value="UniProtKB-SubCell"/>
</dbReference>
<feature type="domain" description="C2H2-type" evidence="18">
    <location>
        <begin position="441"/>
        <end position="468"/>
    </location>
</feature>
<reference evidence="19 20" key="1">
    <citation type="submission" date="2017-12" db="EMBL/GenBank/DDBJ databases">
        <title>Hemimetabolous genomes reveal molecular basis of termite eusociality.</title>
        <authorList>
            <person name="Harrison M.C."/>
            <person name="Jongepier E."/>
            <person name="Robertson H.M."/>
            <person name="Arning N."/>
            <person name="Bitard-Feildel T."/>
            <person name="Chao H."/>
            <person name="Childers C.P."/>
            <person name="Dinh H."/>
            <person name="Doddapaneni H."/>
            <person name="Dugan S."/>
            <person name="Gowin J."/>
            <person name="Greiner C."/>
            <person name="Han Y."/>
            <person name="Hu H."/>
            <person name="Hughes D.S.T."/>
            <person name="Huylmans A.-K."/>
            <person name="Kemena C."/>
            <person name="Kremer L.P.M."/>
            <person name="Lee S.L."/>
            <person name="Lopez-Ezquerra A."/>
            <person name="Mallet L."/>
            <person name="Monroy-Kuhn J.M."/>
            <person name="Moser A."/>
            <person name="Murali S.C."/>
            <person name="Muzny D.M."/>
            <person name="Otani S."/>
            <person name="Piulachs M.-D."/>
            <person name="Poelchau M."/>
            <person name="Qu J."/>
            <person name="Schaub F."/>
            <person name="Wada-Katsumata A."/>
            <person name="Worley K.C."/>
            <person name="Xie Q."/>
            <person name="Ylla G."/>
            <person name="Poulsen M."/>
            <person name="Gibbs R.A."/>
            <person name="Schal C."/>
            <person name="Richards S."/>
            <person name="Belles X."/>
            <person name="Korb J."/>
            <person name="Bornberg-Bauer E."/>
        </authorList>
    </citation>
    <scope>NUCLEOTIDE SEQUENCE [LARGE SCALE GENOMIC DNA]</scope>
    <source>
        <tissue evidence="19">Whole body</tissue>
    </source>
</reference>
<feature type="compositionally biased region" description="Basic and acidic residues" evidence="16">
    <location>
        <begin position="134"/>
        <end position="162"/>
    </location>
</feature>
<dbReference type="GO" id="GO:0008270">
    <property type="term" value="F:zinc ion binding"/>
    <property type="evidence" value="ECO:0007669"/>
    <property type="project" value="UniProtKB-KW"/>
</dbReference>
<proteinExistence type="inferred from homology"/>
<dbReference type="Pfam" id="PF00096">
    <property type="entry name" value="zf-C2H2"/>
    <property type="match status" value="2"/>
</dbReference>
<keyword evidence="3" id="KW-0217">Developmental protein</keyword>
<keyword evidence="9" id="KW-0524">Neurogenesis</keyword>
<feature type="region of interest" description="Disordered" evidence="16">
    <location>
        <begin position="293"/>
        <end position="318"/>
    </location>
</feature>
<evidence type="ECO:0000256" key="11">
    <source>
        <dbReference type="ARBA" id="ARBA00023125"/>
    </source>
</evidence>
<dbReference type="GO" id="GO:0048666">
    <property type="term" value="P:neuron development"/>
    <property type="evidence" value="ECO:0007669"/>
    <property type="project" value="UniProtKB-ARBA"/>
</dbReference>
<dbReference type="Proteomes" id="UP000235965">
    <property type="component" value="Unassembled WGS sequence"/>
</dbReference>
<keyword evidence="11" id="KW-0238">DNA-binding</keyword>
<evidence type="ECO:0000256" key="5">
    <source>
        <dbReference type="ARBA" id="ARBA00022737"/>
    </source>
</evidence>
<dbReference type="GO" id="GO:0048513">
    <property type="term" value="P:animal organ development"/>
    <property type="evidence" value="ECO:0007669"/>
    <property type="project" value="UniProtKB-ARBA"/>
</dbReference>
<evidence type="ECO:0008006" key="21">
    <source>
        <dbReference type="Google" id="ProtNLM"/>
    </source>
</evidence>
<evidence type="ECO:0000256" key="9">
    <source>
        <dbReference type="ARBA" id="ARBA00022902"/>
    </source>
</evidence>